<evidence type="ECO:0000313" key="2">
    <source>
        <dbReference type="EMBL" id="KAL1589898.1"/>
    </source>
</evidence>
<feature type="compositionally biased region" description="Low complexity" evidence="1">
    <location>
        <begin position="72"/>
        <end position="90"/>
    </location>
</feature>
<feature type="region of interest" description="Disordered" evidence="1">
    <location>
        <begin position="149"/>
        <end position="199"/>
    </location>
</feature>
<reference evidence="2 3" key="1">
    <citation type="journal article" date="2020" name="Microbiol. Resour. Announc.">
        <title>Draft Genome Sequence of a Cladosporium Species Isolated from the Mesophotic Ascidian Didemnum maculosum.</title>
        <authorList>
            <person name="Gioti A."/>
            <person name="Siaperas R."/>
            <person name="Nikolaivits E."/>
            <person name="Le Goff G."/>
            <person name="Ouazzani J."/>
            <person name="Kotoulas G."/>
            <person name="Topakas E."/>
        </authorList>
    </citation>
    <scope>NUCLEOTIDE SEQUENCE [LARGE SCALE GENOMIC DNA]</scope>
    <source>
        <strain evidence="2 3">TM138-S3</strain>
    </source>
</reference>
<name>A0AB34KY31_9PEZI</name>
<feature type="region of interest" description="Disordered" evidence="1">
    <location>
        <begin position="1"/>
        <end position="35"/>
    </location>
</feature>
<evidence type="ECO:0000256" key="1">
    <source>
        <dbReference type="SAM" id="MobiDB-lite"/>
    </source>
</evidence>
<feature type="region of interest" description="Disordered" evidence="1">
    <location>
        <begin position="71"/>
        <end position="115"/>
    </location>
</feature>
<proteinExistence type="predicted"/>
<keyword evidence="3" id="KW-1185">Reference proteome</keyword>
<sequence length="265" mass="28369">MSLIRTFTTRGKKADAPSISAPMGRAASHRNGRPVVRGQISSPVALVSTTNMLSYSAPNIDGTSPVGYRDFSASTTSSTSGDDSDASTGSIHSNDTVTDMSSVDESPISPSHNHLSSYFKPAVDTTHSSPVHSPSLSTAASFEAPCLPQRAASHSKQAHESLSRKRSVQRMQSPPTSARASSELQPNLGASVEAPRDNPFGKELQQLDEIAEEYGQTVRNAEHDADSAYLRSRNLGAFAASDYLSEIHSLMADRFEEYPQAVAWI</sequence>
<dbReference type="RefSeq" id="XP_069233003.1">
    <property type="nucleotide sequence ID" value="XM_069369904.1"/>
</dbReference>
<feature type="compositionally biased region" description="Polar residues" evidence="1">
    <location>
        <begin position="91"/>
        <end position="115"/>
    </location>
</feature>
<protein>
    <submittedName>
        <fullName evidence="2">Uncharacterized protein</fullName>
    </submittedName>
</protein>
<evidence type="ECO:0000313" key="3">
    <source>
        <dbReference type="Proteomes" id="UP000803884"/>
    </source>
</evidence>
<dbReference type="EMBL" id="JAAQHG020000003">
    <property type="protein sequence ID" value="KAL1589898.1"/>
    <property type="molecule type" value="Genomic_DNA"/>
</dbReference>
<gene>
    <name evidence="2" type="ORF">WHR41_01298</name>
</gene>
<dbReference type="GeneID" id="96002742"/>
<dbReference type="Proteomes" id="UP000803884">
    <property type="component" value="Unassembled WGS sequence"/>
</dbReference>
<organism evidence="2 3">
    <name type="scientific">Cladosporium halotolerans</name>
    <dbReference type="NCBI Taxonomy" id="1052096"/>
    <lineage>
        <taxon>Eukaryota</taxon>
        <taxon>Fungi</taxon>
        <taxon>Dikarya</taxon>
        <taxon>Ascomycota</taxon>
        <taxon>Pezizomycotina</taxon>
        <taxon>Dothideomycetes</taxon>
        <taxon>Dothideomycetidae</taxon>
        <taxon>Cladosporiales</taxon>
        <taxon>Cladosporiaceae</taxon>
        <taxon>Cladosporium</taxon>
    </lineage>
</organism>
<comment type="caution">
    <text evidence="2">The sequence shown here is derived from an EMBL/GenBank/DDBJ whole genome shotgun (WGS) entry which is preliminary data.</text>
</comment>
<accession>A0AB34KY31</accession>
<feature type="compositionally biased region" description="Polar residues" evidence="1">
    <location>
        <begin position="169"/>
        <end position="185"/>
    </location>
</feature>
<dbReference type="AlphaFoldDB" id="A0AB34KY31"/>